<dbReference type="Pfam" id="PF03872">
    <property type="entry name" value="RseA_N"/>
    <property type="match status" value="1"/>
</dbReference>
<dbReference type="PANTHER" id="PTHR38104">
    <property type="match status" value="1"/>
</dbReference>
<dbReference type="InterPro" id="IPR005572">
    <property type="entry name" value="Anti-sigma_E_RseA_N"/>
</dbReference>
<feature type="domain" description="Anti sigma-E protein RseA N-terminal" evidence="1">
    <location>
        <begin position="6"/>
        <end position="85"/>
    </location>
</feature>
<dbReference type="CDD" id="cd16328">
    <property type="entry name" value="RseA_N"/>
    <property type="match status" value="1"/>
</dbReference>
<dbReference type="AlphaFoldDB" id="A0A3B1AJH7"/>
<dbReference type="PANTHER" id="PTHR38104:SF1">
    <property type="entry name" value="ANTI-SIGMA-E FACTOR RSEA"/>
    <property type="match status" value="1"/>
</dbReference>
<dbReference type="GO" id="GO:0016989">
    <property type="term" value="F:sigma factor antagonist activity"/>
    <property type="evidence" value="ECO:0007669"/>
    <property type="project" value="InterPro"/>
</dbReference>
<proteinExistence type="predicted"/>
<dbReference type="SUPFAM" id="SSF89069">
    <property type="entry name" value="N-terminal, cytoplasmic domain of anti-sigmaE factor RseA"/>
    <property type="match status" value="1"/>
</dbReference>
<sequence>MSNLSDERLSSLLDGELDDTQQRHAVDALGGDVEARERWERFHLAGDALHGDLAEAIDPRFAARVMAAIDDEPAILAPSLPRQSSTSSTRTHAPSRLSKRFAGLAVAASVAAVAVMGVESLYHEDPAAPFNQQVAENNAPPSDYIRLAKQPSLPAAASLASVVNAPLMISPLVVPSPLAVPSQTARAEMLRAHPDIVRRIDPRLHKYLINHSQQAARSNIQGVMPYARIVTYPGVQQRSVQR</sequence>
<dbReference type="EMBL" id="UOFU01000187">
    <property type="protein sequence ID" value="VAX00014.1"/>
    <property type="molecule type" value="Genomic_DNA"/>
</dbReference>
<dbReference type="InterPro" id="IPR052383">
    <property type="entry name" value="Anti-sigma-E_RseA-like"/>
</dbReference>
<gene>
    <name evidence="2" type="ORF">MNBD_GAMMA20-1829</name>
</gene>
<reference evidence="2" key="1">
    <citation type="submission" date="2018-06" db="EMBL/GenBank/DDBJ databases">
        <authorList>
            <person name="Zhirakovskaya E."/>
        </authorList>
    </citation>
    <scope>NUCLEOTIDE SEQUENCE</scope>
</reference>
<organism evidence="2">
    <name type="scientific">hydrothermal vent metagenome</name>
    <dbReference type="NCBI Taxonomy" id="652676"/>
    <lineage>
        <taxon>unclassified sequences</taxon>
        <taxon>metagenomes</taxon>
        <taxon>ecological metagenomes</taxon>
    </lineage>
</organism>
<evidence type="ECO:0000313" key="2">
    <source>
        <dbReference type="EMBL" id="VAX00014.1"/>
    </source>
</evidence>
<name>A0A3B1AJH7_9ZZZZ</name>
<dbReference type="InterPro" id="IPR036147">
    <property type="entry name" value="Anti-sigma_E_RseA_N_sf"/>
</dbReference>
<protein>
    <recommendedName>
        <fullName evidence="1">Anti sigma-E protein RseA N-terminal domain-containing protein</fullName>
    </recommendedName>
</protein>
<evidence type="ECO:0000259" key="1">
    <source>
        <dbReference type="Pfam" id="PF03872"/>
    </source>
</evidence>
<dbReference type="Gene3D" id="1.10.10.880">
    <property type="entry name" value="Anti sigma-E protein RseA, N-terminal domain"/>
    <property type="match status" value="1"/>
</dbReference>
<accession>A0A3B1AJH7</accession>